<accession>A0A2W5NLG0</accession>
<organism evidence="1">
    <name type="scientific">Serratia marcescens</name>
    <dbReference type="NCBI Taxonomy" id="615"/>
    <lineage>
        <taxon>Bacteria</taxon>
        <taxon>Pseudomonadati</taxon>
        <taxon>Pseudomonadota</taxon>
        <taxon>Gammaproteobacteria</taxon>
        <taxon>Enterobacterales</taxon>
        <taxon>Yersiniaceae</taxon>
        <taxon>Serratia</taxon>
    </lineage>
</organism>
<dbReference type="AlphaFoldDB" id="A0A2W5NLG0"/>
<evidence type="ECO:0000313" key="1">
    <source>
        <dbReference type="EMBL" id="TFV14930.1"/>
    </source>
</evidence>
<sequence>MIYVDRSDSICRPSCNPQPANCLISHYVLRHCCVFARSDKFYNSTVFPV</sequence>
<proteinExistence type="predicted"/>
<dbReference type="EMBL" id="SPSG01001080">
    <property type="protein sequence ID" value="TFV14930.1"/>
    <property type="molecule type" value="Genomic_DNA"/>
</dbReference>
<comment type="caution">
    <text evidence="1">The sequence shown here is derived from an EMBL/GenBank/DDBJ whole genome shotgun (WGS) entry which is preliminary data.</text>
</comment>
<dbReference type="AntiFam" id="ANF00070">
    <property type="entry name" value="Spurious family"/>
</dbReference>
<gene>
    <name evidence="1" type="ORF">E0L31_08635</name>
</gene>
<accession>A0A659IIE5</accession>
<name>A0A2W5NLG0_SERMA</name>
<reference evidence="1" key="1">
    <citation type="submission" date="2019-03" db="EMBL/GenBank/DDBJ databases">
        <title>Serratia marcescens strain N2 draft genome.</title>
        <authorList>
            <person name="Yassin A."/>
            <person name="El-Kenawy N."/>
            <person name="Youssef N.H."/>
        </authorList>
    </citation>
    <scope>NUCLEOTIDE SEQUENCE [LARGE SCALE GENOMIC DNA]</scope>
    <source>
        <strain evidence="1">N2</strain>
    </source>
</reference>
<protein>
    <submittedName>
        <fullName evidence="1">DUF2655 domain-containing protein</fullName>
    </submittedName>
</protein>